<dbReference type="OrthoDB" id="1274269at2"/>
<accession>A0A1N7HZC9</accession>
<protein>
    <submittedName>
        <fullName evidence="1">Uncharacterized protein</fullName>
    </submittedName>
</protein>
<dbReference type="Proteomes" id="UP000186373">
    <property type="component" value="Unassembled WGS sequence"/>
</dbReference>
<name>A0A1N7HZC9_9FLAO</name>
<reference evidence="2" key="1">
    <citation type="submission" date="2017-01" db="EMBL/GenBank/DDBJ databases">
        <authorList>
            <person name="Varghese N."/>
            <person name="Submissions S."/>
        </authorList>
    </citation>
    <scope>NUCLEOTIDE SEQUENCE [LARGE SCALE GENOMIC DNA]</scope>
    <source>
        <strain evidence="2">DSM 17126</strain>
    </source>
</reference>
<proteinExistence type="predicted"/>
<sequence>MSNELKIKIITDSHGNDLDLSNISIEAADALKVFIDSMVDFAKTYEDTSDIKLKLDNGSIETCLVYPEEEEVSQDIEDILAFQSSNKNRVEAFRNIQEKIQLNGLVYEVFLSKENEPVREITQIFKGKKFRKAKQIFDRKYSIEFLEGELFETGGRTTVNVHIENKELAKEYKIECEKPDAKKLNDRLYSKVYLSVIKISKTEQDIEYRYIDSYLRNDNYLFYKNLHEQLMTQDSIDKYDLIYNYIVNTINDDNSSNEELIKLIRLYNNKFTEKGIIRTILMTLKPIIKEEDGLFAYYDSLVKTFRSRSQTRKI</sequence>
<dbReference type="RefSeq" id="WP_076504778.1">
    <property type="nucleotide sequence ID" value="NZ_FTNY01000001.1"/>
</dbReference>
<organism evidence="1 2">
    <name type="scientific">Chryseobacterium shigense</name>
    <dbReference type="NCBI Taxonomy" id="297244"/>
    <lineage>
        <taxon>Bacteria</taxon>
        <taxon>Pseudomonadati</taxon>
        <taxon>Bacteroidota</taxon>
        <taxon>Flavobacteriia</taxon>
        <taxon>Flavobacteriales</taxon>
        <taxon>Weeksellaceae</taxon>
        <taxon>Chryseobacterium group</taxon>
        <taxon>Chryseobacterium</taxon>
    </lineage>
</organism>
<dbReference type="EMBL" id="FTNY01000001">
    <property type="protein sequence ID" value="SIS30197.1"/>
    <property type="molecule type" value="Genomic_DNA"/>
</dbReference>
<keyword evidence="2" id="KW-1185">Reference proteome</keyword>
<evidence type="ECO:0000313" key="1">
    <source>
        <dbReference type="EMBL" id="SIS30197.1"/>
    </source>
</evidence>
<gene>
    <name evidence="1" type="ORF">SAMN05421639_101751</name>
</gene>
<dbReference type="AlphaFoldDB" id="A0A1N7HZC9"/>
<evidence type="ECO:0000313" key="2">
    <source>
        <dbReference type="Proteomes" id="UP000186373"/>
    </source>
</evidence>